<protein>
    <submittedName>
        <fullName evidence="2">Uncharacterized protein</fullName>
    </submittedName>
</protein>
<feature type="region of interest" description="Disordered" evidence="1">
    <location>
        <begin position="458"/>
        <end position="565"/>
    </location>
</feature>
<sequence length="565" mass="62517">MPEAPEIFSFLKKVDRVIEKERKIQGCDNPQARLILFPRVFAVGTKKKAYCSIFHDASRFNQALEPASTVVPSVCSIRDLQSARTRKRNCITLTDRILSPGPLLSAIRGKCLVLAAGHHAVTVSFGLEACIYVLSTSDFYAVLEGDSPGPNPDGEKAKLLRTFKLPPHLIVPGSVAGGVGHSVNIFCAFLMESHVVIVTDFSRLVRLNVTSKTAKWTADDLAVGTTWWNDVLWKKFPDGPDWVLETESAYKALDEWRASELANPATSGTIVEVITTNESAAFGGFGRHLANDFLYSIAIHPGLSAYHVCHDEEMWKRLRGSIHQYMAQWHSKEFISRCLNDVNSVNPFAFNHVSDWNYLSLYTKVYYKKSARTRTNLFNLYQQLGYLDPDNIVSTSTKPGMAIAELELDVGGYRDLDVHMVRLSSNEKAFTVIVAQPPEGHSWSILPDSSWTDIQGKGNTTTVGPASFREGVQNKVHPDSDVLKPKAGRPAKLKTGKRGRPPTSKSVAKYANKIAKKTAFSRDRKGSDISVLGEGSEGEAEQHEVRPISSMLSPIKTRAGRKRSL</sequence>
<feature type="compositionally biased region" description="Basic residues" evidence="1">
    <location>
        <begin position="486"/>
        <end position="500"/>
    </location>
</feature>
<proteinExistence type="predicted"/>
<name>A0A8H6I8J1_9AGAR</name>
<dbReference type="AlphaFoldDB" id="A0A8H6I8J1"/>
<evidence type="ECO:0000256" key="1">
    <source>
        <dbReference type="SAM" id="MobiDB-lite"/>
    </source>
</evidence>
<accession>A0A8H6I8J1</accession>
<keyword evidence="3" id="KW-1185">Reference proteome</keyword>
<reference evidence="2 3" key="1">
    <citation type="submission" date="2020-07" db="EMBL/GenBank/DDBJ databases">
        <title>Comparative genomics of pyrophilous fungi reveals a link between fire events and developmental genes.</title>
        <authorList>
            <consortium name="DOE Joint Genome Institute"/>
            <person name="Steindorff A.S."/>
            <person name="Carver A."/>
            <person name="Calhoun S."/>
            <person name="Stillman K."/>
            <person name="Liu H."/>
            <person name="Lipzen A."/>
            <person name="Pangilinan J."/>
            <person name="Labutti K."/>
            <person name="Bruns T.D."/>
            <person name="Grigoriev I.V."/>
        </authorList>
    </citation>
    <scope>NUCLEOTIDE SEQUENCE [LARGE SCALE GENOMIC DNA]</scope>
    <source>
        <strain evidence="2 3">CBS 144469</strain>
    </source>
</reference>
<dbReference type="OrthoDB" id="3040495at2759"/>
<organism evidence="2 3">
    <name type="scientific">Ephemerocybe angulata</name>
    <dbReference type="NCBI Taxonomy" id="980116"/>
    <lineage>
        <taxon>Eukaryota</taxon>
        <taxon>Fungi</taxon>
        <taxon>Dikarya</taxon>
        <taxon>Basidiomycota</taxon>
        <taxon>Agaricomycotina</taxon>
        <taxon>Agaricomycetes</taxon>
        <taxon>Agaricomycetidae</taxon>
        <taxon>Agaricales</taxon>
        <taxon>Agaricineae</taxon>
        <taxon>Psathyrellaceae</taxon>
        <taxon>Ephemerocybe</taxon>
    </lineage>
</organism>
<evidence type="ECO:0000313" key="3">
    <source>
        <dbReference type="Proteomes" id="UP000521943"/>
    </source>
</evidence>
<evidence type="ECO:0000313" key="2">
    <source>
        <dbReference type="EMBL" id="KAF6759847.1"/>
    </source>
</evidence>
<dbReference type="EMBL" id="JACGCI010000014">
    <property type="protein sequence ID" value="KAF6759847.1"/>
    <property type="molecule type" value="Genomic_DNA"/>
</dbReference>
<comment type="caution">
    <text evidence="2">The sequence shown here is derived from an EMBL/GenBank/DDBJ whole genome shotgun (WGS) entry which is preliminary data.</text>
</comment>
<dbReference type="Proteomes" id="UP000521943">
    <property type="component" value="Unassembled WGS sequence"/>
</dbReference>
<gene>
    <name evidence="2" type="ORF">DFP72DRAFT_1098932</name>
</gene>